<evidence type="ECO:0000313" key="1">
    <source>
        <dbReference type="EMBL" id="MBB5873509.1"/>
    </source>
</evidence>
<accession>A0A841C2H9</accession>
<dbReference type="AlphaFoldDB" id="A0A841C2H9"/>
<organism evidence="1 2">
    <name type="scientific">Allocatelliglobosispora scoriae</name>
    <dbReference type="NCBI Taxonomy" id="643052"/>
    <lineage>
        <taxon>Bacteria</taxon>
        <taxon>Bacillati</taxon>
        <taxon>Actinomycetota</taxon>
        <taxon>Actinomycetes</taxon>
        <taxon>Micromonosporales</taxon>
        <taxon>Micromonosporaceae</taxon>
        <taxon>Allocatelliglobosispora</taxon>
    </lineage>
</organism>
<reference evidence="1 2" key="1">
    <citation type="submission" date="2020-08" db="EMBL/GenBank/DDBJ databases">
        <title>Sequencing the genomes of 1000 actinobacteria strains.</title>
        <authorList>
            <person name="Klenk H.-P."/>
        </authorList>
    </citation>
    <scope>NUCLEOTIDE SEQUENCE [LARGE SCALE GENOMIC DNA]</scope>
    <source>
        <strain evidence="1 2">DSM 45362</strain>
    </source>
</reference>
<name>A0A841C2H9_9ACTN</name>
<dbReference type="EMBL" id="JACHMN010000003">
    <property type="protein sequence ID" value="MBB5873509.1"/>
    <property type="molecule type" value="Genomic_DNA"/>
</dbReference>
<protein>
    <submittedName>
        <fullName evidence="1">Uncharacterized protein</fullName>
    </submittedName>
</protein>
<comment type="caution">
    <text evidence="1">The sequence shown here is derived from an EMBL/GenBank/DDBJ whole genome shotgun (WGS) entry which is preliminary data.</text>
</comment>
<dbReference type="Proteomes" id="UP000587527">
    <property type="component" value="Unassembled WGS sequence"/>
</dbReference>
<dbReference type="RefSeq" id="WP_246467558.1">
    <property type="nucleotide sequence ID" value="NZ_JACHMN010000003.1"/>
</dbReference>
<keyword evidence="2" id="KW-1185">Reference proteome</keyword>
<gene>
    <name evidence="1" type="ORF">F4553_006943</name>
</gene>
<proteinExistence type="predicted"/>
<evidence type="ECO:0000313" key="2">
    <source>
        <dbReference type="Proteomes" id="UP000587527"/>
    </source>
</evidence>
<sequence length="45" mass="4776">MITVGRVSSIWAYASRSASRSCPPRLRIARVRAASSSPATSRAIA</sequence>